<evidence type="ECO:0000256" key="3">
    <source>
        <dbReference type="ARBA" id="ARBA00022989"/>
    </source>
</evidence>
<dbReference type="Pfam" id="PF09320">
    <property type="entry name" value="DUF1977"/>
    <property type="match status" value="1"/>
</dbReference>
<feature type="transmembrane region" description="Helical" evidence="6">
    <location>
        <begin position="213"/>
        <end position="235"/>
    </location>
</feature>
<name>S3EF64_GLAL2</name>
<feature type="domain" description="J" evidence="7">
    <location>
        <begin position="34"/>
        <end position="101"/>
    </location>
</feature>
<keyword evidence="4 6" id="KW-0472">Membrane</keyword>
<dbReference type="CDD" id="cd06257">
    <property type="entry name" value="DnaJ"/>
    <property type="match status" value="1"/>
</dbReference>
<evidence type="ECO:0000313" key="9">
    <source>
        <dbReference type="Proteomes" id="UP000016922"/>
    </source>
</evidence>
<reference evidence="8 9" key="1">
    <citation type="journal article" date="2013" name="BMC Genomics">
        <title>Genomics-driven discovery of the pneumocandin biosynthetic gene cluster in the fungus Glarea lozoyensis.</title>
        <authorList>
            <person name="Chen L."/>
            <person name="Yue Q."/>
            <person name="Zhang X."/>
            <person name="Xiang M."/>
            <person name="Wang C."/>
            <person name="Li S."/>
            <person name="Che Y."/>
            <person name="Ortiz-Lopez F.J."/>
            <person name="Bills G.F."/>
            <person name="Liu X."/>
            <person name="An Z."/>
        </authorList>
    </citation>
    <scope>NUCLEOTIDE SEQUENCE [LARGE SCALE GENOMIC DNA]</scope>
    <source>
        <strain evidence="9">ATCC 20868 / MF5171</strain>
    </source>
</reference>
<feature type="compositionally biased region" description="Polar residues" evidence="5">
    <location>
        <begin position="125"/>
        <end position="135"/>
    </location>
</feature>
<dbReference type="PRINTS" id="PR00625">
    <property type="entry name" value="JDOMAIN"/>
</dbReference>
<dbReference type="AlphaFoldDB" id="S3EF64"/>
<evidence type="ECO:0000256" key="2">
    <source>
        <dbReference type="ARBA" id="ARBA00022692"/>
    </source>
</evidence>
<keyword evidence="3 6" id="KW-1133">Transmembrane helix</keyword>
<keyword evidence="9" id="KW-1185">Reference proteome</keyword>
<dbReference type="InterPro" id="IPR001623">
    <property type="entry name" value="DnaJ_domain"/>
</dbReference>
<protein>
    <submittedName>
        <fullName evidence="8">Chaperone J-domain-containing protein</fullName>
    </submittedName>
</protein>
<keyword evidence="2 6" id="KW-0812">Transmembrane</keyword>
<dbReference type="GeneID" id="19468019"/>
<dbReference type="SMART" id="SM00271">
    <property type="entry name" value="DnaJ"/>
    <property type="match status" value="1"/>
</dbReference>
<dbReference type="GO" id="GO:0030544">
    <property type="term" value="F:Hsp70 protein binding"/>
    <property type="evidence" value="ECO:0007669"/>
    <property type="project" value="TreeGrafter"/>
</dbReference>
<dbReference type="KEGG" id="glz:GLAREA_08971"/>
<dbReference type="GO" id="GO:0005789">
    <property type="term" value="C:endoplasmic reticulum membrane"/>
    <property type="evidence" value="ECO:0007669"/>
    <property type="project" value="TreeGrafter"/>
</dbReference>
<evidence type="ECO:0000259" key="7">
    <source>
        <dbReference type="PROSITE" id="PS50076"/>
    </source>
</evidence>
<dbReference type="FunFam" id="1.10.287.110:FF:000069">
    <property type="entry name" value="ER associated DnaJ chaperone"/>
    <property type="match status" value="1"/>
</dbReference>
<dbReference type="OMA" id="ARSREHN"/>
<feature type="region of interest" description="Disordered" evidence="5">
    <location>
        <begin position="238"/>
        <end position="260"/>
    </location>
</feature>
<feature type="region of interest" description="Disordered" evidence="5">
    <location>
        <begin position="188"/>
        <end position="209"/>
    </location>
</feature>
<feature type="region of interest" description="Disordered" evidence="5">
    <location>
        <begin position="93"/>
        <end position="137"/>
    </location>
</feature>
<dbReference type="InterPro" id="IPR015399">
    <property type="entry name" value="DUF1977_DnaJ-like"/>
</dbReference>
<evidence type="ECO:0000256" key="1">
    <source>
        <dbReference type="ARBA" id="ARBA00004167"/>
    </source>
</evidence>
<dbReference type="Gene3D" id="1.10.287.110">
    <property type="entry name" value="DnaJ domain"/>
    <property type="match status" value="1"/>
</dbReference>
<dbReference type="OrthoDB" id="1507364at2759"/>
<accession>S3EF64</accession>
<dbReference type="SUPFAM" id="SSF46565">
    <property type="entry name" value="Chaperone J-domain"/>
    <property type="match status" value="1"/>
</dbReference>
<dbReference type="InterPro" id="IPR051100">
    <property type="entry name" value="DnaJ_subfamily_B/C"/>
</dbReference>
<gene>
    <name evidence="8" type="ORF">GLAREA_08971</name>
</gene>
<dbReference type="Proteomes" id="UP000016922">
    <property type="component" value="Unassembled WGS sequence"/>
</dbReference>
<evidence type="ECO:0000256" key="5">
    <source>
        <dbReference type="SAM" id="MobiDB-lite"/>
    </source>
</evidence>
<dbReference type="STRING" id="1116229.S3EF64"/>
<dbReference type="GO" id="GO:0071218">
    <property type="term" value="P:cellular response to misfolded protein"/>
    <property type="evidence" value="ECO:0007669"/>
    <property type="project" value="TreeGrafter"/>
</dbReference>
<dbReference type="HOGENOM" id="CLU_043579_1_0_1"/>
<evidence type="ECO:0000256" key="6">
    <source>
        <dbReference type="SAM" id="Phobius"/>
    </source>
</evidence>
<evidence type="ECO:0000313" key="8">
    <source>
        <dbReference type="EMBL" id="EPE36808.1"/>
    </source>
</evidence>
<proteinExistence type="predicted"/>
<dbReference type="eggNOG" id="KOG0714">
    <property type="taxonomic scope" value="Eukaryota"/>
</dbReference>
<dbReference type="InterPro" id="IPR036869">
    <property type="entry name" value="J_dom_sf"/>
</dbReference>
<dbReference type="PANTHER" id="PTHR43908">
    <property type="entry name" value="AT29763P-RELATED"/>
    <property type="match status" value="1"/>
</dbReference>
<comment type="subcellular location">
    <subcellularLocation>
        <location evidence="1">Membrane</location>
        <topology evidence="1">Single-pass membrane protein</topology>
    </subcellularLocation>
</comment>
<dbReference type="PANTHER" id="PTHR43908:SF3">
    <property type="entry name" value="AT29763P-RELATED"/>
    <property type="match status" value="1"/>
</dbReference>
<dbReference type="EMBL" id="KE145352">
    <property type="protein sequence ID" value="EPE36808.1"/>
    <property type="molecule type" value="Genomic_DNA"/>
</dbReference>
<feature type="compositionally biased region" description="Basic and acidic residues" evidence="5">
    <location>
        <begin position="93"/>
        <end position="106"/>
    </location>
</feature>
<sequence length="349" mass="38481">MADARSHNQGNQDRKYTLEQKTAVLRVRRCSPTAFYEILGLEDVKTTVTESEIKKAYRKLSLLTHPDKNGHEHADEAFKMVSRAFGVLGDKEKKQKYDKYGGDPDSRFGTGSAPQSNPFAGGFGQRTSRGQQQAGGSMWEEEISPEEMFARFFGGGTGAGGPFGGFGGGGPGFVFNMGGGPGVRVHQFGGAAPRRRPRDPNAPPEPAPSASSVFMGLLPLLIFFVGLPLLSNLLGGESGSSGPQMRFDHAQPPQSMSRHSKNYQKEYWINPNEVQSYSTKMFSTLDSNADVLYVKELQYKCTLEQDRKQNMINDAQGWFFPDMEKLQKASQLPMTNCKTLGDLGQRKRM</sequence>
<evidence type="ECO:0000256" key="4">
    <source>
        <dbReference type="ARBA" id="ARBA00023136"/>
    </source>
</evidence>
<dbReference type="RefSeq" id="XP_008076123.1">
    <property type="nucleotide sequence ID" value="XM_008077932.1"/>
</dbReference>
<dbReference type="PROSITE" id="PS50076">
    <property type="entry name" value="DNAJ_2"/>
    <property type="match status" value="1"/>
</dbReference>
<organism evidence="8 9">
    <name type="scientific">Glarea lozoyensis (strain ATCC 20868 / MF5171)</name>
    <dbReference type="NCBI Taxonomy" id="1116229"/>
    <lineage>
        <taxon>Eukaryota</taxon>
        <taxon>Fungi</taxon>
        <taxon>Dikarya</taxon>
        <taxon>Ascomycota</taxon>
        <taxon>Pezizomycotina</taxon>
        <taxon>Leotiomycetes</taxon>
        <taxon>Helotiales</taxon>
        <taxon>Helotiaceae</taxon>
        <taxon>Glarea</taxon>
    </lineage>
</organism>
<dbReference type="Pfam" id="PF00226">
    <property type="entry name" value="DnaJ"/>
    <property type="match status" value="1"/>
</dbReference>